<protein>
    <submittedName>
        <fullName evidence="1">Phr family secreted Rap phosphatase inhibitor</fullName>
    </submittedName>
</protein>
<feature type="non-terminal residue" evidence="1">
    <location>
        <position position="47"/>
    </location>
</feature>
<gene>
    <name evidence="1" type="ORF">CN611_29505</name>
</gene>
<sequence length="47" mass="5106">MKKRIYGVVGLGIVAILSLGVNYSNPDIYGVKSLKEGSVNYSNPDIY</sequence>
<proteinExistence type="predicted"/>
<evidence type="ECO:0000313" key="2">
    <source>
        <dbReference type="Proteomes" id="UP000220621"/>
    </source>
</evidence>
<reference evidence="1 2" key="1">
    <citation type="submission" date="2017-09" db="EMBL/GenBank/DDBJ databases">
        <title>Large-scale bioinformatics analysis of Bacillus genomes uncovers conserved roles of natural products in bacterial physiology.</title>
        <authorList>
            <consortium name="Agbiome Team Llc"/>
            <person name="Bleich R.M."/>
            <person name="Grubbs K.J."/>
            <person name="Santa Maria K.C."/>
            <person name="Allen S.E."/>
            <person name="Farag S."/>
            <person name="Shank E.A."/>
            <person name="Bowers A."/>
        </authorList>
    </citation>
    <scope>NUCLEOTIDE SEQUENCE [LARGE SCALE GENOMIC DNA]</scope>
    <source>
        <strain evidence="1 2">AFS010764</strain>
    </source>
</reference>
<accession>A0A2A8BFD2</accession>
<dbReference type="EMBL" id="NUDL01000145">
    <property type="protein sequence ID" value="PEM43946.1"/>
    <property type="molecule type" value="Genomic_DNA"/>
</dbReference>
<organism evidence="1 2">
    <name type="scientific">Bacillus wiedmannii</name>
    <dbReference type="NCBI Taxonomy" id="1890302"/>
    <lineage>
        <taxon>Bacteria</taxon>
        <taxon>Bacillati</taxon>
        <taxon>Bacillota</taxon>
        <taxon>Bacilli</taxon>
        <taxon>Bacillales</taxon>
        <taxon>Bacillaceae</taxon>
        <taxon>Bacillus</taxon>
        <taxon>Bacillus cereus group</taxon>
    </lineage>
</organism>
<name>A0A2A8BFD2_9BACI</name>
<dbReference type="NCBIfam" id="TIGR04429">
    <property type="entry name" value="Phr_nterm"/>
    <property type="match status" value="1"/>
</dbReference>
<comment type="caution">
    <text evidence="1">The sequence shown here is derived from an EMBL/GenBank/DDBJ whole genome shotgun (WGS) entry which is preliminary data.</text>
</comment>
<evidence type="ECO:0000313" key="1">
    <source>
        <dbReference type="EMBL" id="PEM43946.1"/>
    </source>
</evidence>
<dbReference type="AlphaFoldDB" id="A0A2A8BFD2"/>
<dbReference type="InterPro" id="IPR030968">
    <property type="entry name" value="RapG/K_inhib"/>
</dbReference>
<dbReference type="Proteomes" id="UP000220621">
    <property type="component" value="Unassembled WGS sequence"/>
</dbReference>